<dbReference type="GO" id="GO:0005829">
    <property type="term" value="C:cytosol"/>
    <property type="evidence" value="ECO:0007669"/>
    <property type="project" value="TreeGrafter"/>
</dbReference>
<dbReference type="InterPro" id="IPR014729">
    <property type="entry name" value="Rossmann-like_a/b/a_fold"/>
</dbReference>
<evidence type="ECO:0000256" key="2">
    <source>
        <dbReference type="ARBA" id="ARBA00022723"/>
    </source>
</evidence>
<dbReference type="EMBL" id="LPVY01000011">
    <property type="protein sequence ID" value="KZB64838.1"/>
    <property type="molecule type" value="Genomic_DNA"/>
</dbReference>
<evidence type="ECO:0000256" key="6">
    <source>
        <dbReference type="ARBA" id="ARBA00023146"/>
    </source>
</evidence>
<dbReference type="InterPro" id="IPR001412">
    <property type="entry name" value="aa-tRNA-synth_I_CS"/>
</dbReference>
<dbReference type="PROSITE" id="PS00178">
    <property type="entry name" value="AA_TRNA_LIGASE_I"/>
    <property type="match status" value="1"/>
</dbReference>
<dbReference type="InterPro" id="IPR020058">
    <property type="entry name" value="Glu/Gln-tRNA-synth_Ib_cat-dom"/>
</dbReference>
<comment type="caution">
    <text evidence="9">The sequence shown here is derived from an EMBL/GenBank/DDBJ whole genome shotgun (WGS) entry which is preliminary data.</text>
</comment>
<keyword evidence="2" id="KW-0479">Metal-binding</keyword>
<dbReference type="SUPFAM" id="SSF52374">
    <property type="entry name" value="Nucleotidylyl transferase"/>
    <property type="match status" value="1"/>
</dbReference>
<dbReference type="NCBIfam" id="NF004315">
    <property type="entry name" value="PRK05710.1-4"/>
    <property type="match status" value="1"/>
</dbReference>
<keyword evidence="5 7" id="KW-0067">ATP-binding</keyword>
<dbReference type="Gene3D" id="3.40.50.620">
    <property type="entry name" value="HUPs"/>
    <property type="match status" value="1"/>
</dbReference>
<accession>A0A154L5Z3</accession>
<evidence type="ECO:0000313" key="10">
    <source>
        <dbReference type="Proteomes" id="UP000076335"/>
    </source>
</evidence>
<sequence>MTAITRFAPSPTGFLHLGHAASALFSTKQAGPDGRFLLRIEDIDQTRCRPGYIDAIYEDLGWLGLQWEEPVRIQSQHFSDYQQVLHRLTDAGLLYPCFCTRKDIQAEIARIGNAPHGPDGAHYPGTCRDCSVSERTDRIAAGESYALRLDMGRALRQVGGPLSWYDRKAGKQEATPEIFGDVVLARKDTPTSYHLSVTHDDHLQGINLVTRGEDLFFASHLHRLLQELLGYDVPEYHHHGLLIGPNGKRFAKRDKSKTLRSMRDEGMTADEVITMTGFV</sequence>
<dbReference type="GO" id="GO:0005524">
    <property type="term" value="F:ATP binding"/>
    <property type="evidence" value="ECO:0007669"/>
    <property type="project" value="UniProtKB-KW"/>
</dbReference>
<gene>
    <name evidence="9" type="ORF">AUP42_18490</name>
</gene>
<dbReference type="PANTHER" id="PTHR43311:SF1">
    <property type="entry name" value="GLUTAMYL-Q TRNA(ASP) SYNTHETASE"/>
    <property type="match status" value="1"/>
</dbReference>
<dbReference type="GO" id="GO:0006424">
    <property type="term" value="P:glutamyl-tRNA aminoacylation"/>
    <property type="evidence" value="ECO:0007669"/>
    <property type="project" value="TreeGrafter"/>
</dbReference>
<evidence type="ECO:0000256" key="1">
    <source>
        <dbReference type="ARBA" id="ARBA00022598"/>
    </source>
</evidence>
<dbReference type="PANTHER" id="PTHR43311">
    <property type="entry name" value="GLUTAMATE--TRNA LIGASE"/>
    <property type="match status" value="1"/>
</dbReference>
<protein>
    <submittedName>
        <fullName evidence="9">Glutamyl-Q tRNA(Asp) synthetase</fullName>
    </submittedName>
</protein>
<organism evidence="9 10">
    <name type="scientific">Thalassospira lucentensis</name>
    <dbReference type="NCBI Taxonomy" id="168935"/>
    <lineage>
        <taxon>Bacteria</taxon>
        <taxon>Pseudomonadati</taxon>
        <taxon>Pseudomonadota</taxon>
        <taxon>Alphaproteobacteria</taxon>
        <taxon>Rhodospirillales</taxon>
        <taxon>Thalassospiraceae</taxon>
        <taxon>Thalassospira</taxon>
    </lineage>
</organism>
<keyword evidence="6 7" id="KW-0030">Aminoacyl-tRNA synthetase</keyword>
<keyword evidence="4" id="KW-0862">Zinc</keyword>
<reference evidence="9 10" key="1">
    <citation type="submission" date="2015-12" db="EMBL/GenBank/DDBJ databases">
        <title>Genome sequence of Thalassospira lucentensis MCCC 1A02072.</title>
        <authorList>
            <person name="Lu L."/>
            <person name="Lai Q."/>
            <person name="Shao Z."/>
            <person name="Qian P."/>
        </authorList>
    </citation>
    <scope>NUCLEOTIDE SEQUENCE [LARGE SCALE GENOMIC DNA]</scope>
    <source>
        <strain evidence="9 10">MCCC 1A02072</strain>
    </source>
</reference>
<keyword evidence="7" id="KW-0648">Protein biosynthesis</keyword>
<comment type="similarity">
    <text evidence="7">Belongs to the class-I aminoacyl-tRNA synthetase family.</text>
</comment>
<dbReference type="PRINTS" id="PR00987">
    <property type="entry name" value="TRNASYNTHGLU"/>
</dbReference>
<dbReference type="InterPro" id="IPR049940">
    <property type="entry name" value="GluQ/Sye"/>
</dbReference>
<evidence type="ECO:0000313" key="9">
    <source>
        <dbReference type="EMBL" id="KZB64838.1"/>
    </source>
</evidence>
<dbReference type="GO" id="GO:0004818">
    <property type="term" value="F:glutamate-tRNA ligase activity"/>
    <property type="evidence" value="ECO:0007669"/>
    <property type="project" value="TreeGrafter"/>
</dbReference>
<dbReference type="AlphaFoldDB" id="A0A154L5Z3"/>
<dbReference type="Proteomes" id="UP000076335">
    <property type="component" value="Unassembled WGS sequence"/>
</dbReference>
<keyword evidence="3 7" id="KW-0547">Nucleotide-binding</keyword>
<dbReference type="OrthoDB" id="9807503at2"/>
<evidence type="ECO:0000256" key="7">
    <source>
        <dbReference type="RuleBase" id="RU363037"/>
    </source>
</evidence>
<dbReference type="RefSeq" id="WP_062951546.1">
    <property type="nucleotide sequence ID" value="NZ_LPVY01000011.1"/>
</dbReference>
<name>A0A154L5Z3_9PROT</name>
<evidence type="ECO:0000256" key="5">
    <source>
        <dbReference type="ARBA" id="ARBA00022840"/>
    </source>
</evidence>
<evidence type="ECO:0000256" key="4">
    <source>
        <dbReference type="ARBA" id="ARBA00022833"/>
    </source>
</evidence>
<keyword evidence="1 7" id="KW-0436">Ligase</keyword>
<feature type="domain" description="Glutamyl/glutaminyl-tRNA synthetase class Ib catalytic" evidence="8">
    <location>
        <begin position="5"/>
        <end position="267"/>
    </location>
</feature>
<evidence type="ECO:0000259" key="8">
    <source>
        <dbReference type="Pfam" id="PF00749"/>
    </source>
</evidence>
<dbReference type="InterPro" id="IPR000924">
    <property type="entry name" value="Glu/Gln-tRNA-synth"/>
</dbReference>
<dbReference type="Pfam" id="PF00749">
    <property type="entry name" value="tRNA-synt_1c"/>
    <property type="match status" value="1"/>
</dbReference>
<proteinExistence type="inferred from homology"/>
<evidence type="ECO:0000256" key="3">
    <source>
        <dbReference type="ARBA" id="ARBA00022741"/>
    </source>
</evidence>